<dbReference type="CDD" id="cd03017">
    <property type="entry name" value="PRX_BCP"/>
    <property type="match status" value="1"/>
</dbReference>
<evidence type="ECO:0000256" key="6">
    <source>
        <dbReference type="ARBA" id="ARBA00023002"/>
    </source>
</evidence>
<evidence type="ECO:0000256" key="10">
    <source>
        <dbReference type="ARBA" id="ARBA00038489"/>
    </source>
</evidence>
<gene>
    <name evidence="14" type="ORF">ACFFVF_02385</name>
</gene>
<evidence type="ECO:0000256" key="1">
    <source>
        <dbReference type="ARBA" id="ARBA00003330"/>
    </source>
</evidence>
<feature type="domain" description="Thioredoxin" evidence="13">
    <location>
        <begin position="3"/>
        <end position="150"/>
    </location>
</feature>
<dbReference type="SUPFAM" id="SSF52833">
    <property type="entry name" value="Thioredoxin-like"/>
    <property type="match status" value="1"/>
</dbReference>
<keyword evidence="15" id="KW-1185">Reference proteome</keyword>
<dbReference type="PANTHER" id="PTHR42801">
    <property type="entry name" value="THIOREDOXIN-DEPENDENT PEROXIDE REDUCTASE"/>
    <property type="match status" value="1"/>
</dbReference>
<dbReference type="GO" id="GO:0140824">
    <property type="term" value="F:thioredoxin-dependent peroxiredoxin activity"/>
    <property type="evidence" value="ECO:0007669"/>
    <property type="project" value="UniProtKB-EC"/>
</dbReference>
<evidence type="ECO:0000256" key="4">
    <source>
        <dbReference type="ARBA" id="ARBA00022559"/>
    </source>
</evidence>
<evidence type="ECO:0000259" key="13">
    <source>
        <dbReference type="PROSITE" id="PS51352"/>
    </source>
</evidence>
<dbReference type="EC" id="1.11.1.24" evidence="3"/>
<evidence type="ECO:0000256" key="7">
    <source>
        <dbReference type="ARBA" id="ARBA00023157"/>
    </source>
</evidence>
<organism evidence="14 15">
    <name type="scientific">Flavobacterium jumunjinense</name>
    <dbReference type="NCBI Taxonomy" id="998845"/>
    <lineage>
        <taxon>Bacteria</taxon>
        <taxon>Pseudomonadati</taxon>
        <taxon>Bacteroidota</taxon>
        <taxon>Flavobacteriia</taxon>
        <taxon>Flavobacteriales</taxon>
        <taxon>Flavobacteriaceae</taxon>
        <taxon>Flavobacterium</taxon>
    </lineage>
</organism>
<accession>A0ABV5GIZ8</accession>
<dbReference type="PROSITE" id="PS51352">
    <property type="entry name" value="THIOREDOXIN_2"/>
    <property type="match status" value="1"/>
</dbReference>
<comment type="subunit">
    <text evidence="2">Monomer.</text>
</comment>
<evidence type="ECO:0000256" key="11">
    <source>
        <dbReference type="ARBA" id="ARBA00042639"/>
    </source>
</evidence>
<dbReference type="InterPro" id="IPR024706">
    <property type="entry name" value="Peroxiredoxin_AhpC-typ"/>
</dbReference>
<dbReference type="PIRSF" id="PIRSF000239">
    <property type="entry name" value="AHPC"/>
    <property type="match status" value="1"/>
</dbReference>
<keyword evidence="7" id="KW-1015">Disulfide bond</keyword>
<reference evidence="14 15" key="1">
    <citation type="submission" date="2024-09" db="EMBL/GenBank/DDBJ databases">
        <authorList>
            <person name="Sun Q."/>
            <person name="Mori K."/>
        </authorList>
    </citation>
    <scope>NUCLEOTIDE SEQUENCE [LARGE SCALE GENOMIC DNA]</scope>
    <source>
        <strain evidence="14 15">CECT 7955</strain>
    </source>
</reference>
<keyword evidence="8" id="KW-0676">Redox-active center</keyword>
<protein>
    <recommendedName>
        <fullName evidence="3">thioredoxin-dependent peroxiredoxin</fullName>
        <ecNumber evidence="3">1.11.1.24</ecNumber>
    </recommendedName>
    <alternativeName>
        <fullName evidence="9">Thioredoxin peroxidase</fullName>
    </alternativeName>
    <alternativeName>
        <fullName evidence="11">Thioredoxin-dependent peroxiredoxin Bcp</fullName>
    </alternativeName>
</protein>
<name>A0ABV5GIZ8_9FLAO</name>
<dbReference type="PANTHER" id="PTHR42801:SF4">
    <property type="entry name" value="AHPC_TSA FAMILY PROTEIN"/>
    <property type="match status" value="1"/>
</dbReference>
<dbReference type="InterPro" id="IPR013766">
    <property type="entry name" value="Thioredoxin_domain"/>
</dbReference>
<keyword evidence="5" id="KW-0049">Antioxidant</keyword>
<comment type="catalytic activity">
    <reaction evidence="12">
        <text>a hydroperoxide + [thioredoxin]-dithiol = an alcohol + [thioredoxin]-disulfide + H2O</text>
        <dbReference type="Rhea" id="RHEA:62620"/>
        <dbReference type="Rhea" id="RHEA-COMP:10698"/>
        <dbReference type="Rhea" id="RHEA-COMP:10700"/>
        <dbReference type="ChEBI" id="CHEBI:15377"/>
        <dbReference type="ChEBI" id="CHEBI:29950"/>
        <dbReference type="ChEBI" id="CHEBI:30879"/>
        <dbReference type="ChEBI" id="CHEBI:35924"/>
        <dbReference type="ChEBI" id="CHEBI:50058"/>
        <dbReference type="EC" id="1.11.1.24"/>
    </reaction>
</comment>
<sequence length="150" mass="16902">MALKEGDFVPDFSAKTQDGEVFNWSEYKGKAIVIYFYPKDNTPGCTTQACGFRDEYQDFKDLGAEVIGVSGDSEASHEKFAEKYRIPFVLLSDGEKKIRKLFGVPTNLFGLIPGRVTYVVDANGVIRMVFDSMKAKDHIQKAKEMLEQIK</sequence>
<evidence type="ECO:0000256" key="2">
    <source>
        <dbReference type="ARBA" id="ARBA00011245"/>
    </source>
</evidence>
<comment type="function">
    <text evidence="1">Thiol-specific peroxidase that catalyzes the reduction of hydrogen peroxide and organic hydroperoxides to water and alcohols, respectively. Plays a role in cell protection against oxidative stress by detoxifying peroxides and as sensor of hydrogen peroxide-mediated signaling events.</text>
</comment>
<comment type="caution">
    <text evidence="14">The sequence shown here is derived from an EMBL/GenBank/DDBJ whole genome shotgun (WGS) entry which is preliminary data.</text>
</comment>
<evidence type="ECO:0000256" key="3">
    <source>
        <dbReference type="ARBA" id="ARBA00013017"/>
    </source>
</evidence>
<keyword evidence="6 14" id="KW-0560">Oxidoreductase</keyword>
<dbReference type="EMBL" id="JBHMEY010000006">
    <property type="protein sequence ID" value="MFB9095349.1"/>
    <property type="molecule type" value="Genomic_DNA"/>
</dbReference>
<evidence type="ECO:0000256" key="9">
    <source>
        <dbReference type="ARBA" id="ARBA00032824"/>
    </source>
</evidence>
<dbReference type="RefSeq" id="WP_236456917.1">
    <property type="nucleotide sequence ID" value="NZ_CBCSGE010000010.1"/>
</dbReference>
<evidence type="ECO:0000256" key="5">
    <source>
        <dbReference type="ARBA" id="ARBA00022862"/>
    </source>
</evidence>
<dbReference type="InterPro" id="IPR036249">
    <property type="entry name" value="Thioredoxin-like_sf"/>
</dbReference>
<proteinExistence type="inferred from homology"/>
<comment type="similarity">
    <text evidence="10">Belongs to the peroxiredoxin family. BCP/PrxQ subfamily.</text>
</comment>
<dbReference type="InterPro" id="IPR000866">
    <property type="entry name" value="AhpC/TSA"/>
</dbReference>
<dbReference type="Proteomes" id="UP001589607">
    <property type="component" value="Unassembled WGS sequence"/>
</dbReference>
<keyword evidence="4 14" id="KW-0575">Peroxidase</keyword>
<dbReference type="Gene3D" id="3.40.30.10">
    <property type="entry name" value="Glutaredoxin"/>
    <property type="match status" value="1"/>
</dbReference>
<evidence type="ECO:0000313" key="14">
    <source>
        <dbReference type="EMBL" id="MFB9095349.1"/>
    </source>
</evidence>
<dbReference type="Pfam" id="PF00578">
    <property type="entry name" value="AhpC-TSA"/>
    <property type="match status" value="1"/>
</dbReference>
<evidence type="ECO:0000313" key="15">
    <source>
        <dbReference type="Proteomes" id="UP001589607"/>
    </source>
</evidence>
<evidence type="ECO:0000256" key="12">
    <source>
        <dbReference type="ARBA" id="ARBA00049091"/>
    </source>
</evidence>
<evidence type="ECO:0000256" key="8">
    <source>
        <dbReference type="ARBA" id="ARBA00023284"/>
    </source>
</evidence>
<dbReference type="InterPro" id="IPR050924">
    <property type="entry name" value="Peroxiredoxin_BCP/PrxQ"/>
</dbReference>